<gene>
    <name evidence="1" type="ORF">ERS852450_01882</name>
</gene>
<dbReference type="Proteomes" id="UP000095679">
    <property type="component" value="Unassembled WGS sequence"/>
</dbReference>
<dbReference type="AlphaFoldDB" id="A0A174FEM5"/>
<protein>
    <recommendedName>
        <fullName evidence="3">Consensus disorder prediction</fullName>
    </recommendedName>
</protein>
<evidence type="ECO:0000313" key="2">
    <source>
        <dbReference type="Proteomes" id="UP000095679"/>
    </source>
</evidence>
<accession>A0A174FEM5</accession>
<evidence type="ECO:0008006" key="3">
    <source>
        <dbReference type="Google" id="ProtNLM"/>
    </source>
</evidence>
<evidence type="ECO:0000313" key="1">
    <source>
        <dbReference type="EMBL" id="CUO48644.1"/>
    </source>
</evidence>
<dbReference type="RefSeq" id="WP_055298928.1">
    <property type="nucleotide sequence ID" value="NZ_BLYK01000041.1"/>
</dbReference>
<reference evidence="1 2" key="1">
    <citation type="submission" date="2015-09" db="EMBL/GenBank/DDBJ databases">
        <authorList>
            <consortium name="Pathogen Informatics"/>
        </authorList>
    </citation>
    <scope>NUCLEOTIDE SEQUENCE [LARGE SCALE GENOMIC DNA]</scope>
    <source>
        <strain evidence="1 2">2789STDY5834835</strain>
    </source>
</reference>
<sequence>MVKGSIGDRILECIGYPESWTEQEIEDNKRVIQEEFSKIDSHVVKAVVARLCDKIEEPKIKKEKEEAERQKKAEIARRIRMERSVRSTPWLCNFADEENYDDSCN</sequence>
<name>A0A174FEM5_9FIRM</name>
<organism evidence="1 2">
    <name type="scientific">Anaerobutyricum hallii</name>
    <dbReference type="NCBI Taxonomy" id="39488"/>
    <lineage>
        <taxon>Bacteria</taxon>
        <taxon>Bacillati</taxon>
        <taxon>Bacillota</taxon>
        <taxon>Clostridia</taxon>
        <taxon>Lachnospirales</taxon>
        <taxon>Lachnospiraceae</taxon>
        <taxon>Anaerobutyricum</taxon>
    </lineage>
</organism>
<proteinExistence type="predicted"/>
<dbReference type="EMBL" id="CYZL01000015">
    <property type="protein sequence ID" value="CUO48644.1"/>
    <property type="molecule type" value="Genomic_DNA"/>
</dbReference>